<keyword evidence="4 6" id="KW-1133">Transmembrane helix</keyword>
<feature type="transmembrane region" description="Helical" evidence="6">
    <location>
        <begin position="437"/>
        <end position="455"/>
    </location>
</feature>
<evidence type="ECO:0000259" key="7">
    <source>
        <dbReference type="PROSITE" id="PS50850"/>
    </source>
</evidence>
<dbReference type="PANTHER" id="PTHR23506">
    <property type="entry name" value="GH10249P"/>
    <property type="match status" value="1"/>
</dbReference>
<feature type="transmembrane region" description="Helical" evidence="6">
    <location>
        <begin position="214"/>
        <end position="233"/>
    </location>
</feature>
<dbReference type="SUPFAM" id="SSF103473">
    <property type="entry name" value="MFS general substrate transporter"/>
    <property type="match status" value="1"/>
</dbReference>
<dbReference type="InterPro" id="IPR020846">
    <property type="entry name" value="MFS_dom"/>
</dbReference>
<gene>
    <name evidence="8" type="ORF">GNP93_15480</name>
</gene>
<protein>
    <submittedName>
        <fullName evidence="8">MFS transporter</fullName>
    </submittedName>
</protein>
<proteinExistence type="predicted"/>
<dbReference type="InterPro" id="IPR001958">
    <property type="entry name" value="Tet-R_TetA/multi-R_MdtG-like"/>
</dbReference>
<feature type="transmembrane region" description="Helical" evidence="6">
    <location>
        <begin position="60"/>
        <end position="79"/>
    </location>
</feature>
<dbReference type="GO" id="GO:0005886">
    <property type="term" value="C:plasma membrane"/>
    <property type="evidence" value="ECO:0007669"/>
    <property type="project" value="UniProtKB-SubCell"/>
</dbReference>
<dbReference type="PRINTS" id="PR01035">
    <property type="entry name" value="TCRTETA"/>
</dbReference>
<dbReference type="Gene3D" id="1.20.1250.20">
    <property type="entry name" value="MFS general substrate transporter like domains"/>
    <property type="match status" value="1"/>
</dbReference>
<feature type="transmembrane region" description="Helical" evidence="6">
    <location>
        <begin position="124"/>
        <end position="148"/>
    </location>
</feature>
<evidence type="ECO:0000256" key="5">
    <source>
        <dbReference type="ARBA" id="ARBA00023136"/>
    </source>
</evidence>
<keyword evidence="9" id="KW-1185">Reference proteome</keyword>
<dbReference type="InterPro" id="IPR050930">
    <property type="entry name" value="MFS_Vesicular_Transporter"/>
</dbReference>
<dbReference type="InterPro" id="IPR036259">
    <property type="entry name" value="MFS_trans_sf"/>
</dbReference>
<evidence type="ECO:0000256" key="4">
    <source>
        <dbReference type="ARBA" id="ARBA00022989"/>
    </source>
</evidence>
<evidence type="ECO:0000256" key="2">
    <source>
        <dbReference type="ARBA" id="ARBA00022448"/>
    </source>
</evidence>
<evidence type="ECO:0000256" key="3">
    <source>
        <dbReference type="ARBA" id="ARBA00022692"/>
    </source>
</evidence>
<comment type="subcellular location">
    <subcellularLocation>
        <location evidence="1">Cell membrane</location>
        <topology evidence="1">Multi-pass membrane protein</topology>
    </subcellularLocation>
</comment>
<keyword evidence="5 6" id="KW-0472">Membrane</keyword>
<evidence type="ECO:0000313" key="8">
    <source>
        <dbReference type="EMBL" id="MUG72073.1"/>
    </source>
</evidence>
<reference evidence="8 9" key="1">
    <citation type="submission" date="2019-11" db="EMBL/GenBank/DDBJ databases">
        <title>Draft genome sequences of five Paenibacillus species of dairy origin.</title>
        <authorList>
            <person name="Olajide A.M."/>
            <person name="Chen S."/>
            <person name="Lapointe G."/>
        </authorList>
    </citation>
    <scope>NUCLEOTIDE SEQUENCE [LARGE SCALE GENOMIC DNA]</scope>
    <source>
        <strain evidence="8 9">2CS3</strain>
    </source>
</reference>
<sequence>MFLQPHTPINSFTALPRKGGNYLRSVYPFRTLFSTYNKPYHFTQKAGFANMNDTRHAPIAIAWITGVCLLGDSMLYIVLPVYGMQQYGLDSFWQIGLLLSVNRLVRLPLGPLIGWLYARMPVRVGITAAVAAASLTTLAFGLGSGFALLLAARALWGAAWSLLRIGGYLVILDASAPGGGDNRGQLLGRYNGIMGMGSLAGMLAGGMLADVLGVRLVAAALGAVMLLALPLAWRRLPARAVHSKAGAKQPETQPPQRTAASLRSSRFAVLTLSSGLGMGFVFFGILLAGLSPLLASRLPNGTAITLFGASLGAASLAGIAQAIRWGWSPLLSPWIGKRSDALPDRRGLYAAVLGLGAVSFALLAAPVPLPLWLLALLGVMLASTAITTLTDAMASDAAAGRSAVTFMTTYTVVIDVGAALGPLAAVGLLAALGPDGLSSACAICLALLTAAWLIFGGKRDVV</sequence>
<organism evidence="8 9">
    <name type="scientific">Paenibacillus validus</name>
    <dbReference type="NCBI Taxonomy" id="44253"/>
    <lineage>
        <taxon>Bacteria</taxon>
        <taxon>Bacillati</taxon>
        <taxon>Bacillota</taxon>
        <taxon>Bacilli</taxon>
        <taxon>Bacillales</taxon>
        <taxon>Paenibacillaceae</taxon>
        <taxon>Paenibacillus</taxon>
    </lineage>
</organism>
<dbReference type="Proteomes" id="UP000450917">
    <property type="component" value="Unassembled WGS sequence"/>
</dbReference>
<dbReference type="PROSITE" id="PS50850">
    <property type="entry name" value="MFS"/>
    <property type="match status" value="1"/>
</dbReference>
<dbReference type="Pfam" id="PF07690">
    <property type="entry name" value="MFS_1"/>
    <property type="match status" value="1"/>
</dbReference>
<dbReference type="InterPro" id="IPR011701">
    <property type="entry name" value="MFS"/>
</dbReference>
<feature type="transmembrane region" description="Helical" evidence="6">
    <location>
        <begin position="91"/>
        <end position="117"/>
    </location>
</feature>
<comment type="caution">
    <text evidence="8">The sequence shown here is derived from an EMBL/GenBank/DDBJ whole genome shotgun (WGS) entry which is preliminary data.</text>
</comment>
<feature type="transmembrane region" description="Helical" evidence="6">
    <location>
        <begin position="410"/>
        <end position="431"/>
    </location>
</feature>
<accession>A0A7X2ZBT2</accession>
<dbReference type="EMBL" id="WNZX01000012">
    <property type="protein sequence ID" value="MUG72073.1"/>
    <property type="molecule type" value="Genomic_DNA"/>
</dbReference>
<feature type="domain" description="Major facilitator superfamily (MFS) profile" evidence="7">
    <location>
        <begin position="58"/>
        <end position="462"/>
    </location>
</feature>
<feature type="transmembrane region" description="Helical" evidence="6">
    <location>
        <begin position="303"/>
        <end position="327"/>
    </location>
</feature>
<evidence type="ECO:0000313" key="9">
    <source>
        <dbReference type="Proteomes" id="UP000450917"/>
    </source>
</evidence>
<evidence type="ECO:0000256" key="1">
    <source>
        <dbReference type="ARBA" id="ARBA00004651"/>
    </source>
</evidence>
<dbReference type="AlphaFoldDB" id="A0A7X2ZBT2"/>
<keyword evidence="2" id="KW-0813">Transport</keyword>
<evidence type="ECO:0000256" key="6">
    <source>
        <dbReference type="SAM" id="Phobius"/>
    </source>
</evidence>
<feature type="transmembrane region" description="Helical" evidence="6">
    <location>
        <begin position="348"/>
        <end position="365"/>
    </location>
</feature>
<name>A0A7X2ZBT2_9BACL</name>
<feature type="transmembrane region" description="Helical" evidence="6">
    <location>
        <begin position="371"/>
        <end position="389"/>
    </location>
</feature>
<keyword evidence="3 6" id="KW-0812">Transmembrane</keyword>
<dbReference type="GO" id="GO:0022857">
    <property type="term" value="F:transmembrane transporter activity"/>
    <property type="evidence" value="ECO:0007669"/>
    <property type="project" value="InterPro"/>
</dbReference>
<feature type="transmembrane region" description="Helical" evidence="6">
    <location>
        <begin position="267"/>
        <end position="291"/>
    </location>
</feature>
<dbReference type="PANTHER" id="PTHR23506:SF23">
    <property type="entry name" value="GH10249P"/>
    <property type="match status" value="1"/>
</dbReference>